<accession>A0A1I1P744</accession>
<evidence type="ECO:0000313" key="3">
    <source>
        <dbReference type="Proteomes" id="UP000198832"/>
    </source>
</evidence>
<reference evidence="2 3" key="1">
    <citation type="submission" date="2016-10" db="EMBL/GenBank/DDBJ databases">
        <authorList>
            <person name="de Groot N.N."/>
        </authorList>
    </citation>
    <scope>NUCLEOTIDE SEQUENCE [LARGE SCALE GENOMIC DNA]</scope>
    <source>
        <strain evidence="2 3">CGMCC 1.7056</strain>
    </source>
</reference>
<dbReference type="AlphaFoldDB" id="A0A1I1P744"/>
<evidence type="ECO:0000256" key="1">
    <source>
        <dbReference type="SAM" id="MobiDB-lite"/>
    </source>
</evidence>
<feature type="compositionally biased region" description="Polar residues" evidence="1">
    <location>
        <begin position="54"/>
        <end position="63"/>
    </location>
</feature>
<evidence type="ECO:0000313" key="2">
    <source>
        <dbReference type="EMBL" id="SFD05771.1"/>
    </source>
</evidence>
<dbReference type="Proteomes" id="UP000198832">
    <property type="component" value="Unassembled WGS sequence"/>
</dbReference>
<protein>
    <submittedName>
        <fullName evidence="2">Uncharacterized protein</fullName>
    </submittedName>
</protein>
<proteinExistence type="predicted"/>
<keyword evidence="3" id="KW-1185">Reference proteome</keyword>
<organism evidence="2 3">
    <name type="scientific">Nocardioides terrae</name>
    <dbReference type="NCBI Taxonomy" id="574651"/>
    <lineage>
        <taxon>Bacteria</taxon>
        <taxon>Bacillati</taxon>
        <taxon>Actinomycetota</taxon>
        <taxon>Actinomycetes</taxon>
        <taxon>Propionibacteriales</taxon>
        <taxon>Nocardioidaceae</taxon>
        <taxon>Nocardioides</taxon>
    </lineage>
</organism>
<dbReference type="EMBL" id="FOLB01000036">
    <property type="protein sequence ID" value="SFD05771.1"/>
    <property type="molecule type" value="Genomic_DNA"/>
</dbReference>
<sequence length="105" mass="11619">MRMEGLNRAREPMTIAALSNGYAHRLSHIRLLGEASELWVDLAWKDDRLRRQTDSVLVSQQRTPQPPGPTIPNSQVDQIAARLGEGVGKALNQIASGAARRARPR</sequence>
<name>A0A1I1P744_9ACTN</name>
<feature type="region of interest" description="Disordered" evidence="1">
    <location>
        <begin position="54"/>
        <end position="73"/>
    </location>
</feature>
<gene>
    <name evidence="2" type="ORF">SAMN04487968_1361</name>
</gene>